<sequence length="991" mass="107384">MGLFRDRRKSQLPEAYTGVNRPPTGSDMPNRNALAAANTIGKLFQGSTGSTINMNQSSLSRSNSLQTNKSSLNYNNQLRNISAASSTSPPPPAVKYIPKKVSRANSLSASSSKSSQQFFVKHQNKRASTSSLPMEGYYSPSHSLTSTSKSKQSLLQKQRNKSVSSLTANNTRQNEELTKPRMVRKTVPTPYGLKTIEVPAEEYERTQSLSRTSSLMSASKIYTPKHSSFTVSSINNRTKLQKKIKRTKDDLEMANRSANSSFAPSYDDDDDGDSITNFLQLPPSLGNINKPRKRVSFTEDSPDNSIIGSSIAEFPDEEAGEAVPSIAASSPSFFKSTPQTSPLKKVFTQDTITLEAEPEVGELKQDDIQPIIIPEVAEPTSSAVDEKLIETPLKVEVDEKPIETPVETPAKSQVDEKPIATPVETPAKSQVDALPQDTNPSQIEEPKTVIEVNDTVVDESQLPPPATSKITQSEAISNGTQSPVGFLKPASKITPQPKPANSTTPIAKQPANVVAATKDVKPHQPIMKQHPASVKPSSKQSTVIDNNNNNSQQNLASRRKSKRHSTPVSIPSAHAFEKADYLSGYNNGHNGDASAAKKKLHRQSLPPGNSFAQTMRSEKSLNRNNSTKVQRSNSTMASRSFRIDATEVNNGPGRSSSVMGNRSFRSNANNTPVAPSSSSPPPQFQAPPSSFLQAKPPRPKSDIGGFRSLRPPPTTVSSAPPKPTFNSIAPPPLKGLETKSSFEKLRPTESNKAFKRLSMRDYPGSPSSTPSESISMSSPSMNGASNLGIFKSRFDDSDDEDSGAPSSSRKFARHSFRRQENPAASLPKVQERVVSGSTIGSTASLANGNNNNNNNNNSASSTSRGTSKLFGFARHHKPETPTLVKKSAVPDIITNQTLSTPVKHDEPDVLKTPSSSINSDKLFEQHLNESKKHFLFSQFENSYSAHHISKNTQSQTANGDGGFASINNDGGVELEKPKKKKKGKLRKLFGM</sequence>
<protein>
    <recommendedName>
        <fullName evidence="4">Eisosome protein SEG1</fullName>
    </recommendedName>
</protein>
<feature type="compositionally biased region" description="Basic residues" evidence="1">
    <location>
        <begin position="977"/>
        <end position="991"/>
    </location>
</feature>
<proteinExistence type="predicted"/>
<feature type="compositionally biased region" description="Polar residues" evidence="1">
    <location>
        <begin position="535"/>
        <end position="545"/>
    </location>
</feature>
<comment type="caution">
    <text evidence="2">The sequence shown here is derived from an EMBL/GenBank/DDBJ whole genome shotgun (WGS) entry which is preliminary data.</text>
</comment>
<accession>A0AAV5QUP1</accession>
<feature type="compositionally biased region" description="Polar residues" evidence="1">
    <location>
        <begin position="622"/>
        <end position="638"/>
    </location>
</feature>
<feature type="compositionally biased region" description="Polar residues" evidence="1">
    <location>
        <begin position="948"/>
        <end position="958"/>
    </location>
</feature>
<feature type="compositionally biased region" description="Polar residues" evidence="1">
    <location>
        <begin position="161"/>
        <end position="172"/>
    </location>
</feature>
<dbReference type="Proteomes" id="UP001360560">
    <property type="component" value="Unassembled WGS sequence"/>
</dbReference>
<feature type="compositionally biased region" description="Low complexity" evidence="1">
    <location>
        <begin position="763"/>
        <end position="780"/>
    </location>
</feature>
<feature type="compositionally biased region" description="Polar residues" evidence="1">
    <location>
        <begin position="606"/>
        <end position="615"/>
    </location>
</feature>
<dbReference type="GeneID" id="90076299"/>
<dbReference type="RefSeq" id="XP_064855306.1">
    <property type="nucleotide sequence ID" value="XM_064999234.1"/>
</dbReference>
<feature type="region of interest" description="Disordered" evidence="1">
    <location>
        <begin position="948"/>
        <end position="991"/>
    </location>
</feature>
<dbReference type="AlphaFoldDB" id="A0AAV5QUP1"/>
<feature type="region of interest" description="Disordered" evidence="1">
    <location>
        <begin position="1"/>
        <end position="32"/>
    </location>
</feature>
<feature type="compositionally biased region" description="Polar residues" evidence="1">
    <location>
        <begin position="327"/>
        <end position="340"/>
    </location>
</feature>
<feature type="compositionally biased region" description="Low complexity" evidence="1">
    <location>
        <begin position="840"/>
        <end position="866"/>
    </location>
</feature>
<name>A0AAV5QUP1_9ASCO</name>
<dbReference type="EMBL" id="BTFZ01000019">
    <property type="protein sequence ID" value="GMM38310.1"/>
    <property type="molecule type" value="Genomic_DNA"/>
</dbReference>
<reference evidence="2 3" key="1">
    <citation type="journal article" date="2023" name="Elife">
        <title>Identification of key yeast species and microbe-microbe interactions impacting larval growth of Drosophila in the wild.</title>
        <authorList>
            <person name="Mure A."/>
            <person name="Sugiura Y."/>
            <person name="Maeda R."/>
            <person name="Honda K."/>
            <person name="Sakurai N."/>
            <person name="Takahashi Y."/>
            <person name="Watada M."/>
            <person name="Katoh T."/>
            <person name="Gotoh A."/>
            <person name="Gotoh Y."/>
            <person name="Taniguchi I."/>
            <person name="Nakamura K."/>
            <person name="Hayashi T."/>
            <person name="Katayama T."/>
            <person name="Uemura T."/>
            <person name="Hattori Y."/>
        </authorList>
    </citation>
    <scope>NUCLEOTIDE SEQUENCE [LARGE SCALE GENOMIC DNA]</scope>
    <source>
        <strain evidence="2 3">SC-9</strain>
    </source>
</reference>
<evidence type="ECO:0008006" key="4">
    <source>
        <dbReference type="Google" id="ProtNLM"/>
    </source>
</evidence>
<evidence type="ECO:0000313" key="2">
    <source>
        <dbReference type="EMBL" id="GMM38310.1"/>
    </source>
</evidence>
<feature type="compositionally biased region" description="Polar residues" evidence="1">
    <location>
        <begin position="647"/>
        <end position="673"/>
    </location>
</feature>
<feature type="region of interest" description="Disordered" evidence="1">
    <location>
        <begin position="399"/>
        <end position="866"/>
    </location>
</feature>
<feature type="region of interest" description="Disordered" evidence="1">
    <location>
        <begin position="896"/>
        <end position="916"/>
    </location>
</feature>
<feature type="region of interest" description="Disordered" evidence="1">
    <location>
        <begin position="250"/>
        <end position="269"/>
    </location>
</feature>
<gene>
    <name evidence="2" type="ORF">DASC09_056490</name>
</gene>
<feature type="compositionally biased region" description="Basic residues" evidence="1">
    <location>
        <begin position="1"/>
        <end position="10"/>
    </location>
</feature>
<feature type="region of interest" description="Disordered" evidence="1">
    <location>
        <begin position="107"/>
        <end position="179"/>
    </location>
</feature>
<feature type="compositionally biased region" description="Low complexity" evidence="1">
    <location>
        <begin position="143"/>
        <end position="157"/>
    </location>
</feature>
<feature type="compositionally biased region" description="Basic and acidic residues" evidence="1">
    <location>
        <begin position="736"/>
        <end position="749"/>
    </location>
</feature>
<feature type="compositionally biased region" description="Polar residues" evidence="1">
    <location>
        <begin position="468"/>
        <end position="483"/>
    </location>
</feature>
<organism evidence="2 3">
    <name type="scientific">Saccharomycopsis crataegensis</name>
    <dbReference type="NCBI Taxonomy" id="43959"/>
    <lineage>
        <taxon>Eukaryota</taxon>
        <taxon>Fungi</taxon>
        <taxon>Dikarya</taxon>
        <taxon>Ascomycota</taxon>
        <taxon>Saccharomycotina</taxon>
        <taxon>Saccharomycetes</taxon>
        <taxon>Saccharomycopsidaceae</taxon>
        <taxon>Saccharomycopsis</taxon>
    </lineage>
</organism>
<evidence type="ECO:0000313" key="3">
    <source>
        <dbReference type="Proteomes" id="UP001360560"/>
    </source>
</evidence>
<feature type="region of interest" description="Disordered" evidence="1">
    <location>
        <begin position="316"/>
        <end position="340"/>
    </location>
</feature>
<evidence type="ECO:0000256" key="1">
    <source>
        <dbReference type="SAM" id="MobiDB-lite"/>
    </source>
</evidence>
<keyword evidence="3" id="KW-1185">Reference proteome</keyword>